<keyword evidence="2" id="KW-0472">Membrane</keyword>
<accession>A0A512DPZ6</accession>
<name>A0A512DPZ6_9PROT</name>
<gene>
    <name evidence="3" type="ORF">SAE02_27020</name>
</gene>
<dbReference type="Pfam" id="PF11902">
    <property type="entry name" value="DUF3422"/>
    <property type="match status" value="1"/>
</dbReference>
<reference evidence="3 4" key="1">
    <citation type="submission" date="2019-07" db="EMBL/GenBank/DDBJ databases">
        <title>Whole genome shotgun sequence of Skermanella aerolata NBRC 106429.</title>
        <authorList>
            <person name="Hosoyama A."/>
            <person name="Uohara A."/>
            <person name="Ohji S."/>
            <person name="Ichikawa N."/>
        </authorList>
    </citation>
    <scope>NUCLEOTIDE SEQUENCE [LARGE SCALE GENOMIC DNA]</scope>
    <source>
        <strain evidence="3 4">NBRC 106429</strain>
    </source>
</reference>
<dbReference type="RefSeq" id="WP_044433315.1">
    <property type="nucleotide sequence ID" value="NZ_BJYZ01000011.1"/>
</dbReference>
<feature type="transmembrane region" description="Helical" evidence="2">
    <location>
        <begin position="411"/>
        <end position="430"/>
    </location>
</feature>
<evidence type="ECO:0000256" key="1">
    <source>
        <dbReference type="SAM" id="Coils"/>
    </source>
</evidence>
<feature type="transmembrane region" description="Helical" evidence="2">
    <location>
        <begin position="378"/>
        <end position="399"/>
    </location>
</feature>
<dbReference type="Proteomes" id="UP000321523">
    <property type="component" value="Unassembled WGS sequence"/>
</dbReference>
<sequence length="443" mass="48089">MDSVTVAANAKLAAFRPLKDHALREALANEMHARPAEGLRSPLRVTHLAMLSGEGNSEIDRAHFARLCERAGAPPPPPGATHHSADLGTFRIKWERHTEFSSYTVFRSGGAGDSFADTALAALPPDWLAGMAGEMLAGVHLALVKGDSPVATPEGLQGVFGSDGFIGSRMAGGGATGWTDFRIHADGFGRFVVADHGMKPRQTGRLVQRLVEIDTYRMMALLALPLARGVLPRVRAIESELARLTEQATRIARMEDEQALLQQLSKLAAESEQTSAETTYRFTAARAYSDLVARRIAELREDRIEGMQTIAEFMARRLAPAVSTCEAVAKRQESLSARVARASNLLRTRVDLALEEQNRDLLKSMDRRASLQLRLQETVEGLSVVAISYYLVGIVSYVAKALKGAGLPIEPDLAVGLAVPVVLFLVWSGVKRIRRVVTGGEHE</sequence>
<keyword evidence="4" id="KW-1185">Reference proteome</keyword>
<dbReference type="InterPro" id="IPR021830">
    <property type="entry name" value="DUF3422"/>
</dbReference>
<proteinExistence type="predicted"/>
<evidence type="ECO:0008006" key="5">
    <source>
        <dbReference type="Google" id="ProtNLM"/>
    </source>
</evidence>
<keyword evidence="1" id="KW-0175">Coiled coil</keyword>
<evidence type="ECO:0000313" key="4">
    <source>
        <dbReference type="Proteomes" id="UP000321523"/>
    </source>
</evidence>
<feature type="coiled-coil region" evidence="1">
    <location>
        <begin position="234"/>
        <end position="274"/>
    </location>
</feature>
<evidence type="ECO:0000313" key="3">
    <source>
        <dbReference type="EMBL" id="GEO38554.1"/>
    </source>
</evidence>
<comment type="caution">
    <text evidence="3">The sequence shown here is derived from an EMBL/GenBank/DDBJ whole genome shotgun (WGS) entry which is preliminary data.</text>
</comment>
<keyword evidence="2" id="KW-0812">Transmembrane</keyword>
<dbReference type="AlphaFoldDB" id="A0A512DPZ6"/>
<dbReference type="OrthoDB" id="9767470at2"/>
<protein>
    <recommendedName>
        <fullName evidence="5">Egg lysin</fullName>
    </recommendedName>
</protein>
<organism evidence="3 4">
    <name type="scientific">Skermanella aerolata</name>
    <dbReference type="NCBI Taxonomy" id="393310"/>
    <lineage>
        <taxon>Bacteria</taxon>
        <taxon>Pseudomonadati</taxon>
        <taxon>Pseudomonadota</taxon>
        <taxon>Alphaproteobacteria</taxon>
        <taxon>Rhodospirillales</taxon>
        <taxon>Azospirillaceae</taxon>
        <taxon>Skermanella</taxon>
    </lineage>
</organism>
<evidence type="ECO:0000256" key="2">
    <source>
        <dbReference type="SAM" id="Phobius"/>
    </source>
</evidence>
<dbReference type="EMBL" id="BJYZ01000011">
    <property type="protein sequence ID" value="GEO38554.1"/>
    <property type="molecule type" value="Genomic_DNA"/>
</dbReference>
<keyword evidence="2" id="KW-1133">Transmembrane helix</keyword>